<gene>
    <name evidence="3" type="ORF">TTHERM_00046890</name>
</gene>
<dbReference type="InParanoid" id="Q23DK2"/>
<sequence>MSTENHHNMQMMQNPEDLHQNKLQHQILMQQQHLQQPQGGLPMVETAQFRVAENQQHNLQGNQQFLQGISTSSSPTFPVNGEQDNQQKQAIQEKQAQQNAEIVNSTHNPAIPQSNTKIELNSQQQQQSHLQSESQDISDENDGDNDDDDNENDDQAGGDEGGDDETGKGAGGNKKKYQVISQEIREKFIQKVITKQVTIKEAAKEFGLKFSTSKAILQTYKKEGRIGKKKTRQRKPRLVKKMIMNPDPLNPSQVIQQVFYTTESSVMAAKNQSQATNLVNPNSVVNAALLNQPNLSQFIFKNNNISNLPVQNYGTNPQSLLEAQYFKQNIFNNNLYPGQQQPSLQQNQQQQFNLQHSNLLNQQNQTQSNQIGGQQNAFQATLTPQIGPAIGNNDLINNFMLNNLSMVGNNNQQSQMQQGQQSQIQQQQQQSQSPTQLNPNPLHHALLGMNGANTTNQLNSTLNYNQNPQSNQQAFPLLSQQQGINTLFTQNSPFLNSQQNTSQQQQLNQLLGQQTTYSFPISKGSADFTSYLNLSQFGQPQQASSTQAQNQSSQQQQLNQFLNTQGSTQSYDIQLNPAKTESNGGSQSNRNVTNGESGNKEKTSTDDQNAVANKSSLLSELAELQQQNFKKQNYTHHFPTTEPNQSYQMNLPTTSTINTTNNSTNSSANRPSHLQSIQFFGNLGGRNESGSFDSINGNALNFQFLANQQSLENNPLYQHKLSTDSLNFNLFGSSAAGNVPFTFPSIDMTPYLFNNNTTTSAANNQIFNSQIHKNSIF</sequence>
<dbReference type="eggNOG" id="ENOG502T185">
    <property type="taxonomic scope" value="Eukaryota"/>
</dbReference>
<feature type="compositionally biased region" description="Polar residues" evidence="1">
    <location>
        <begin position="68"/>
        <end position="77"/>
    </location>
</feature>
<keyword evidence="4" id="KW-1185">Reference proteome</keyword>
<protein>
    <recommendedName>
        <fullName evidence="2">Insertion element IS150 protein InsJ-like helix-turn-helix domain-containing protein</fullName>
    </recommendedName>
</protein>
<evidence type="ECO:0000259" key="2">
    <source>
        <dbReference type="Pfam" id="PF13518"/>
    </source>
</evidence>
<organism evidence="3 4">
    <name type="scientific">Tetrahymena thermophila (strain SB210)</name>
    <dbReference type="NCBI Taxonomy" id="312017"/>
    <lineage>
        <taxon>Eukaryota</taxon>
        <taxon>Sar</taxon>
        <taxon>Alveolata</taxon>
        <taxon>Ciliophora</taxon>
        <taxon>Intramacronucleata</taxon>
        <taxon>Oligohymenophorea</taxon>
        <taxon>Hymenostomatida</taxon>
        <taxon>Tetrahymenina</taxon>
        <taxon>Tetrahymenidae</taxon>
        <taxon>Tetrahymena</taxon>
    </lineage>
</organism>
<reference evidence="4" key="1">
    <citation type="journal article" date="2006" name="PLoS Biol.">
        <title>Macronuclear genome sequence of the ciliate Tetrahymena thermophila, a model eukaryote.</title>
        <authorList>
            <person name="Eisen J.A."/>
            <person name="Coyne R.S."/>
            <person name="Wu M."/>
            <person name="Wu D."/>
            <person name="Thiagarajan M."/>
            <person name="Wortman J.R."/>
            <person name="Badger J.H."/>
            <person name="Ren Q."/>
            <person name="Amedeo P."/>
            <person name="Jones K.M."/>
            <person name="Tallon L.J."/>
            <person name="Delcher A.L."/>
            <person name="Salzberg S.L."/>
            <person name="Silva J.C."/>
            <person name="Haas B.J."/>
            <person name="Majoros W.H."/>
            <person name="Farzad M."/>
            <person name="Carlton J.M."/>
            <person name="Smith R.K. Jr."/>
            <person name="Garg J."/>
            <person name="Pearlman R.E."/>
            <person name="Karrer K.M."/>
            <person name="Sun L."/>
            <person name="Manning G."/>
            <person name="Elde N.C."/>
            <person name="Turkewitz A.P."/>
            <person name="Asai D.J."/>
            <person name="Wilkes D.E."/>
            <person name="Wang Y."/>
            <person name="Cai H."/>
            <person name="Collins K."/>
            <person name="Stewart B.A."/>
            <person name="Lee S.R."/>
            <person name="Wilamowska K."/>
            <person name="Weinberg Z."/>
            <person name="Ruzzo W.L."/>
            <person name="Wloga D."/>
            <person name="Gaertig J."/>
            <person name="Frankel J."/>
            <person name="Tsao C.-C."/>
            <person name="Gorovsky M.A."/>
            <person name="Keeling P.J."/>
            <person name="Waller R.F."/>
            <person name="Patron N.J."/>
            <person name="Cherry J.M."/>
            <person name="Stover N.A."/>
            <person name="Krieger C.J."/>
            <person name="del Toro C."/>
            <person name="Ryder H.F."/>
            <person name="Williamson S.C."/>
            <person name="Barbeau R.A."/>
            <person name="Hamilton E.P."/>
            <person name="Orias E."/>
        </authorList>
    </citation>
    <scope>NUCLEOTIDE SEQUENCE [LARGE SCALE GENOMIC DNA]</scope>
    <source>
        <strain evidence="4">SB210</strain>
    </source>
</reference>
<feature type="domain" description="Insertion element IS150 protein InsJ-like helix-turn-helix" evidence="2">
    <location>
        <begin position="185"/>
        <end position="237"/>
    </location>
</feature>
<feature type="compositionally biased region" description="Low complexity" evidence="1">
    <location>
        <begin position="412"/>
        <end position="433"/>
    </location>
</feature>
<feature type="region of interest" description="Disordered" evidence="1">
    <location>
        <begin position="576"/>
        <end position="611"/>
    </location>
</feature>
<evidence type="ECO:0000313" key="3">
    <source>
        <dbReference type="EMBL" id="EAR94388.1"/>
    </source>
</evidence>
<dbReference type="KEGG" id="tet:TTHERM_00046890"/>
<dbReference type="AlphaFoldDB" id="Q23DK2"/>
<feature type="compositionally biased region" description="Acidic residues" evidence="1">
    <location>
        <begin position="136"/>
        <end position="164"/>
    </location>
</feature>
<proteinExistence type="predicted"/>
<feature type="compositionally biased region" description="Low complexity" evidence="1">
    <location>
        <begin position="122"/>
        <end position="135"/>
    </location>
</feature>
<feature type="region of interest" description="Disordered" evidence="1">
    <location>
        <begin position="68"/>
        <end position="99"/>
    </location>
</feature>
<evidence type="ECO:0000313" key="4">
    <source>
        <dbReference type="Proteomes" id="UP000009168"/>
    </source>
</evidence>
<evidence type="ECO:0000256" key="1">
    <source>
        <dbReference type="SAM" id="MobiDB-lite"/>
    </source>
</evidence>
<dbReference type="RefSeq" id="XP_001014684.1">
    <property type="nucleotide sequence ID" value="XM_001014684.3"/>
</dbReference>
<dbReference type="GeneID" id="7844975"/>
<feature type="compositionally biased region" description="Low complexity" evidence="1">
    <location>
        <begin position="86"/>
        <end position="99"/>
    </location>
</feature>
<dbReference type="EMBL" id="GG662712">
    <property type="protein sequence ID" value="EAR94388.1"/>
    <property type="molecule type" value="Genomic_DNA"/>
</dbReference>
<dbReference type="InterPro" id="IPR055247">
    <property type="entry name" value="InsJ-like_HTH"/>
</dbReference>
<feature type="region of interest" description="Disordered" evidence="1">
    <location>
        <begin position="412"/>
        <end position="470"/>
    </location>
</feature>
<dbReference type="HOGENOM" id="CLU_360388_0_0_1"/>
<dbReference type="Proteomes" id="UP000009168">
    <property type="component" value="Unassembled WGS sequence"/>
</dbReference>
<feature type="region of interest" description="Disordered" evidence="1">
    <location>
        <begin position="118"/>
        <end position="174"/>
    </location>
</feature>
<feature type="compositionally biased region" description="Polar residues" evidence="1">
    <location>
        <begin position="451"/>
        <end position="470"/>
    </location>
</feature>
<accession>Q23DK2</accession>
<feature type="compositionally biased region" description="Polar residues" evidence="1">
    <location>
        <begin position="576"/>
        <end position="597"/>
    </location>
</feature>
<name>Q23DK2_TETTS</name>
<dbReference type="Pfam" id="PF13518">
    <property type="entry name" value="HTH_28"/>
    <property type="match status" value="1"/>
</dbReference>